<protein>
    <submittedName>
        <fullName evidence="2">TraB/GumN family protein</fullName>
    </submittedName>
</protein>
<dbReference type="AlphaFoldDB" id="A0A4Y5Z250"/>
<dbReference type="EMBL" id="CP041046">
    <property type="protein sequence ID" value="QDE39194.1"/>
    <property type="molecule type" value="Genomic_DNA"/>
</dbReference>
<feature type="signal peptide" evidence="1">
    <location>
        <begin position="1"/>
        <end position="24"/>
    </location>
</feature>
<dbReference type="Pfam" id="PF01963">
    <property type="entry name" value="TraB_PrgY_gumN"/>
    <property type="match status" value="1"/>
</dbReference>
<gene>
    <name evidence="2" type="ORF">FIV34_08265</name>
</gene>
<evidence type="ECO:0000313" key="2">
    <source>
        <dbReference type="EMBL" id="QDE39194.1"/>
    </source>
</evidence>
<keyword evidence="1" id="KW-0732">Signal</keyword>
<dbReference type="KEGG" id="lpy:FIV34_08265"/>
<organism evidence="2 3">
    <name type="scientific">Luteibacter pinisoli</name>
    <dbReference type="NCBI Taxonomy" id="2589080"/>
    <lineage>
        <taxon>Bacteria</taxon>
        <taxon>Pseudomonadati</taxon>
        <taxon>Pseudomonadota</taxon>
        <taxon>Gammaproteobacteria</taxon>
        <taxon>Lysobacterales</taxon>
        <taxon>Rhodanobacteraceae</taxon>
        <taxon>Luteibacter</taxon>
    </lineage>
</organism>
<dbReference type="RefSeq" id="WP_139981472.1">
    <property type="nucleotide sequence ID" value="NZ_CP041046.1"/>
</dbReference>
<evidence type="ECO:0000256" key="1">
    <source>
        <dbReference type="SAM" id="SignalP"/>
    </source>
</evidence>
<proteinExistence type="predicted"/>
<feature type="chain" id="PRO_5021329897" evidence="1">
    <location>
        <begin position="25"/>
        <end position="357"/>
    </location>
</feature>
<name>A0A4Y5Z250_9GAMM</name>
<keyword evidence="3" id="KW-1185">Reference proteome</keyword>
<dbReference type="OrthoDB" id="8743055at2"/>
<dbReference type="Proteomes" id="UP000316093">
    <property type="component" value="Chromosome"/>
</dbReference>
<evidence type="ECO:0000313" key="3">
    <source>
        <dbReference type="Proteomes" id="UP000316093"/>
    </source>
</evidence>
<dbReference type="CDD" id="cd14788">
    <property type="entry name" value="GumN"/>
    <property type="match status" value="1"/>
</dbReference>
<sequence length="357" mass="38219">MSRHPRLPLLVTLLTLAMAGAAAAQAPPPRPQTLPAPATSVPTLEAVTVSGVQPGPGLWRATRGDHVLLILGTLSPIPGNITWKTGDVDDAIAHAGSLILPPHTEVKPNVGFFGRLALLPSLIGVRNSPDGKTLEESVPADVYARWQVVKARYIGDEKKVERYRPIFAAIELYKQAMKKSGLRKSGYITDAVVEMAKKHNVKQVPVEYTLMVDDPRAVVKEFKRSTLDDLSCFTQSVDNLEPQLAAMRERANAWATGDVTALKDERRAKQISTCLDAVTEGGLAQRIGLTDVPAQVRTRWLAAVDTEVNANAQTVAIVPLDDLIGAQGYLSALEAKGFKVESPDDGDASGTTAGGTP</sequence>
<dbReference type="InterPro" id="IPR002816">
    <property type="entry name" value="TraB/PrgY/GumN_fam"/>
</dbReference>
<accession>A0A4Y5Z250</accession>
<reference evidence="2 3" key="1">
    <citation type="submission" date="2019-06" db="EMBL/GenBank/DDBJ databases">
        <title>A complete genome sequence for Luteibacter pinisoli MAH-14.</title>
        <authorList>
            <person name="Baltrus D.A."/>
        </authorList>
    </citation>
    <scope>NUCLEOTIDE SEQUENCE [LARGE SCALE GENOMIC DNA]</scope>
    <source>
        <strain evidence="2 3">MAH-14</strain>
    </source>
</reference>